<dbReference type="AlphaFoldDB" id="A0A395IUR1"/>
<sequence>MPHSRRNIAMVMKKKGGSLNAFKSGRMLPDAGKALARKTTLNKEVGEYEEEEEDEAEDSSCPCKTYCREETLEHEGKDDSSNTSSGHCDAGGVTALDEEEVMSYCRDTGSIYPSIRQFH</sequence>
<gene>
    <name evidence="2" type="ORF">DID88_003190</name>
</gene>
<organism evidence="2 3">
    <name type="scientific">Monilinia fructigena</name>
    <dbReference type="NCBI Taxonomy" id="38457"/>
    <lineage>
        <taxon>Eukaryota</taxon>
        <taxon>Fungi</taxon>
        <taxon>Dikarya</taxon>
        <taxon>Ascomycota</taxon>
        <taxon>Pezizomycotina</taxon>
        <taxon>Leotiomycetes</taxon>
        <taxon>Helotiales</taxon>
        <taxon>Sclerotiniaceae</taxon>
        <taxon>Monilinia</taxon>
    </lineage>
</organism>
<proteinExistence type="predicted"/>
<reference evidence="2 3" key="1">
    <citation type="submission" date="2018-06" db="EMBL/GenBank/DDBJ databases">
        <title>Genome Sequence of the Brown Rot Fungal Pathogen Monilinia fructigena.</title>
        <authorList>
            <person name="Landi L."/>
            <person name="De Miccolis Angelini R.M."/>
            <person name="Pollastro S."/>
            <person name="Abate D."/>
            <person name="Faretra F."/>
            <person name="Romanazzi G."/>
        </authorList>
    </citation>
    <scope>NUCLEOTIDE SEQUENCE [LARGE SCALE GENOMIC DNA]</scope>
    <source>
        <strain evidence="2 3">Mfrg269</strain>
    </source>
</reference>
<comment type="caution">
    <text evidence="2">The sequence shown here is derived from an EMBL/GenBank/DDBJ whole genome shotgun (WGS) entry which is preliminary data.</text>
</comment>
<dbReference type="Proteomes" id="UP000249056">
    <property type="component" value="Unassembled WGS sequence"/>
</dbReference>
<keyword evidence="3" id="KW-1185">Reference proteome</keyword>
<dbReference type="EMBL" id="QKRW01000016">
    <property type="protein sequence ID" value="RAL64002.1"/>
    <property type="molecule type" value="Genomic_DNA"/>
</dbReference>
<feature type="region of interest" description="Disordered" evidence="1">
    <location>
        <begin position="72"/>
        <end position="93"/>
    </location>
</feature>
<evidence type="ECO:0000313" key="3">
    <source>
        <dbReference type="Proteomes" id="UP000249056"/>
    </source>
</evidence>
<accession>A0A395IUR1</accession>
<evidence type="ECO:0000256" key="1">
    <source>
        <dbReference type="SAM" id="MobiDB-lite"/>
    </source>
</evidence>
<protein>
    <submittedName>
        <fullName evidence="2">Uncharacterized protein</fullName>
    </submittedName>
</protein>
<name>A0A395IUR1_9HELO</name>
<evidence type="ECO:0000313" key="2">
    <source>
        <dbReference type="EMBL" id="RAL64002.1"/>
    </source>
</evidence>